<keyword evidence="3" id="KW-1185">Reference proteome</keyword>
<reference evidence="2 3" key="1">
    <citation type="journal article" date="2015" name="PLoS Pathog.">
        <title>Leptomonas seymouri: Adaptations to the Dixenous Life Cycle Analyzed by Genome Sequencing, Transcriptome Profiling and Co-infection with Leishmania donovani.</title>
        <authorList>
            <person name="Kraeva N."/>
            <person name="Butenko A."/>
            <person name="Hlavacova J."/>
            <person name="Kostygov A."/>
            <person name="Myskova J."/>
            <person name="Grybchuk D."/>
            <person name="Lestinova T."/>
            <person name="Votypka J."/>
            <person name="Volf P."/>
            <person name="Opperdoes F."/>
            <person name="Flegontov P."/>
            <person name="Lukes J."/>
            <person name="Yurchenko V."/>
        </authorList>
    </citation>
    <scope>NUCLEOTIDE SEQUENCE [LARGE SCALE GENOMIC DNA]</scope>
    <source>
        <strain evidence="2 3">ATCC 30220</strain>
    </source>
</reference>
<protein>
    <recommendedName>
        <fullName evidence="4">Leucine-rich repeat protein</fullName>
    </recommendedName>
</protein>
<dbReference type="VEuPathDB" id="TriTrypDB:Lsey_0168_0040"/>
<evidence type="ECO:0000313" key="3">
    <source>
        <dbReference type="Proteomes" id="UP000038009"/>
    </source>
</evidence>
<dbReference type="Proteomes" id="UP000038009">
    <property type="component" value="Unassembled WGS sequence"/>
</dbReference>
<evidence type="ECO:0000256" key="1">
    <source>
        <dbReference type="SAM" id="MobiDB-lite"/>
    </source>
</evidence>
<accession>A0A0N0P5A0</accession>
<gene>
    <name evidence="2" type="ORF">ABL78_5175</name>
</gene>
<proteinExistence type="predicted"/>
<sequence>MCYARCGAVKKRMLSLYPLFNSHQLPPSLPIELFFFFLFRSLHNSSVCAKEVMTPEVLLQHILLRCETERSNPAASEIKEAHCQSPKETYFAKDESRDFFLALWTEQLAHRTTLDASLHNVLLFLLPSLWSGGPCDTYYLKEVEVGSSETDDLQYIARHCDAQTLFTPGAAVETPLFSILRQLVALLQPKLPQLAISLDEWMVSLDHILLSLRACFLTLHSAFLNSFFEVDKQLIESHGNIPWKDVRQIYCASVCGLCHLLDTQLVTTVACIIATQLNGACGCMKTRLFKNSASRSSEAVSDAVATLFAKRLDSVAAYVATTVRFGTIYSREAQGIRLSRVVMGTAVNNVRRSCCSYVAKLEAVTADEKELSYGGKSPADMRLSIKTDTVNRKPALGTQATSIEPVPTDQVYSLVALPESDNLASRVEAIAPLEDDTLLMVERLLASQQREEKHQKGIYNTSVAQTLTPGCESSSSKPSDGEKALPVVSAATAAALSSPEVPVSPLKSRSSAKETEAFWARLQRTLHVEDSTIQRIKERCKFENESPYPGVFLIDLDVRNNDRATVSFVENLQQLLPSGGSTEMSAKNTRLFKEACTAYAEVLQSKSKELQSVLPFLPTRTHGVLLGSLFAVLRADKQFQSLKEIYQHACHFPTGPSRKISDQALLSNIEMLIIKRIRFFSKSVSIADSSTQLPSRGATDIATEPRRRRVQCAASEDRSHRTSAPTFGKTEQSHRALMQYARRHSGSSAPVSPPPSCTKRIQRKSSIAKAFSEARRNVPHIEMPIPPSETRIEEVYRLACHFYGLTGNSALTRLLMEAKENFLTTLDLSNIYVGVKGLKPVLALLNFNDNHLISLSLCNNNLESEDVAEIGRTLEGPVGENLVCLDLSFNPITCSAFSTLQKLGKQLPRLESLLLKATLLPPDTEEELHRIVASKAAQRRF</sequence>
<dbReference type="Gene3D" id="3.80.10.10">
    <property type="entry name" value="Ribonuclease Inhibitor"/>
    <property type="match status" value="1"/>
</dbReference>
<dbReference type="InterPro" id="IPR032675">
    <property type="entry name" value="LRR_dom_sf"/>
</dbReference>
<dbReference type="SUPFAM" id="SSF52047">
    <property type="entry name" value="RNI-like"/>
    <property type="match status" value="1"/>
</dbReference>
<evidence type="ECO:0008006" key="4">
    <source>
        <dbReference type="Google" id="ProtNLM"/>
    </source>
</evidence>
<dbReference type="AlphaFoldDB" id="A0A0N0P5A0"/>
<organism evidence="2 3">
    <name type="scientific">Leptomonas seymouri</name>
    <dbReference type="NCBI Taxonomy" id="5684"/>
    <lineage>
        <taxon>Eukaryota</taxon>
        <taxon>Discoba</taxon>
        <taxon>Euglenozoa</taxon>
        <taxon>Kinetoplastea</taxon>
        <taxon>Metakinetoplastina</taxon>
        <taxon>Trypanosomatida</taxon>
        <taxon>Trypanosomatidae</taxon>
        <taxon>Leishmaniinae</taxon>
        <taxon>Leptomonas</taxon>
    </lineage>
</organism>
<feature type="region of interest" description="Disordered" evidence="1">
    <location>
        <begin position="706"/>
        <end position="732"/>
    </location>
</feature>
<dbReference type="OMA" id="RQACRCH"/>
<comment type="caution">
    <text evidence="2">The sequence shown here is derived from an EMBL/GenBank/DDBJ whole genome shotgun (WGS) entry which is preliminary data.</text>
</comment>
<name>A0A0N0P5A0_LEPSE</name>
<dbReference type="EMBL" id="LJSK01000168">
    <property type="protein sequence ID" value="KPI85757.1"/>
    <property type="molecule type" value="Genomic_DNA"/>
</dbReference>
<dbReference type="OrthoDB" id="273178at2759"/>
<evidence type="ECO:0000313" key="2">
    <source>
        <dbReference type="EMBL" id="KPI85757.1"/>
    </source>
</evidence>